<dbReference type="Gene3D" id="3.80.10.10">
    <property type="entry name" value="Ribonuclease Inhibitor"/>
    <property type="match status" value="1"/>
</dbReference>
<dbReference type="PROSITE" id="PS50181">
    <property type="entry name" value="FBOX"/>
    <property type="match status" value="1"/>
</dbReference>
<organism evidence="2 3">
    <name type="scientific">Gadus morhua</name>
    <name type="common">Atlantic cod</name>
    <dbReference type="NCBI Taxonomy" id="8049"/>
    <lineage>
        <taxon>Eukaryota</taxon>
        <taxon>Metazoa</taxon>
        <taxon>Chordata</taxon>
        <taxon>Craniata</taxon>
        <taxon>Vertebrata</taxon>
        <taxon>Euteleostomi</taxon>
        <taxon>Actinopterygii</taxon>
        <taxon>Neopterygii</taxon>
        <taxon>Teleostei</taxon>
        <taxon>Neoteleostei</taxon>
        <taxon>Acanthomorphata</taxon>
        <taxon>Zeiogadaria</taxon>
        <taxon>Gadariae</taxon>
        <taxon>Gadiformes</taxon>
        <taxon>Gadoidei</taxon>
        <taxon>Gadidae</taxon>
        <taxon>Gadus</taxon>
    </lineage>
</organism>
<gene>
    <name evidence="2" type="primary">im:7136021</name>
</gene>
<dbReference type="Proteomes" id="UP000694546">
    <property type="component" value="Chromosome 5"/>
</dbReference>
<dbReference type="SUPFAM" id="SSF52058">
    <property type="entry name" value="L domain-like"/>
    <property type="match status" value="1"/>
</dbReference>
<dbReference type="AlphaFoldDB" id="A0A8C5A6S5"/>
<dbReference type="SMART" id="SM00256">
    <property type="entry name" value="FBOX"/>
    <property type="match status" value="1"/>
</dbReference>
<evidence type="ECO:0000313" key="3">
    <source>
        <dbReference type="Proteomes" id="UP000694546"/>
    </source>
</evidence>
<dbReference type="InterPro" id="IPR032675">
    <property type="entry name" value="LRR_dom_sf"/>
</dbReference>
<accession>A0A8C5A6S5</accession>
<evidence type="ECO:0000313" key="2">
    <source>
        <dbReference type="Ensembl" id="ENSGMOP00000026949.1"/>
    </source>
</evidence>
<dbReference type="SUPFAM" id="SSF81383">
    <property type="entry name" value="F-box domain"/>
    <property type="match status" value="1"/>
</dbReference>
<keyword evidence="3" id="KW-1185">Reference proteome</keyword>
<dbReference type="OMA" id="HIDLLPC"/>
<dbReference type="Gene3D" id="1.20.1280.50">
    <property type="match status" value="1"/>
</dbReference>
<evidence type="ECO:0000259" key="1">
    <source>
        <dbReference type="PROSITE" id="PS50181"/>
    </source>
</evidence>
<dbReference type="InterPro" id="IPR036047">
    <property type="entry name" value="F-box-like_dom_sf"/>
</dbReference>
<feature type="domain" description="F-box" evidence="1">
    <location>
        <begin position="2"/>
        <end position="49"/>
    </location>
</feature>
<sequence>MPLKEYSLPEEVWIHAFTFLSTRDKHSVRATCRYFREVLDKNVYLWKDFSVVLNDFSRYNRGFWRTLARRNVRTLVLREGKKKYLRPLPDALPSVTGVAVDYWSEPQPLDTLARFSKLTSLSFHNSQCPLDLCPLLQLLSLQVTRLSVCNVKLRSPTVQFISTVSKMRNLTQLLHHHDGTERIPLRAFHDLLSGLPRLQQLSWEMVAHRSLPDHFFSPPSVQQQLEGPRPLPLSSLELLNYDTLVTREALAPLAGLRRLSVLHLYSVPGPHCHLSTWLLALPRLTHLSVHGGHRLGAWAACLPRSVVGLTLCVDLTLDDLVVLGARLPLLQHLHLEPWGATGYVALVPELFPQLRTLKIRHHNVPESDFLGLALLDKLHHLEVLDWYCGHRRPAEGHAHIRPAGGHASTSPRLSNLIAQLRQLTNNRVHITPKRQQDPLLCQCLS</sequence>
<dbReference type="GeneTree" id="ENSGT00530000069038"/>
<protein>
    <recommendedName>
        <fullName evidence="1">F-box domain-containing protein</fullName>
    </recommendedName>
</protein>
<dbReference type="Ensembl" id="ENSGMOT00000044051.1">
    <property type="protein sequence ID" value="ENSGMOP00000026949.1"/>
    <property type="gene ID" value="ENSGMOG00000028630.1"/>
</dbReference>
<reference evidence="2" key="2">
    <citation type="submission" date="2025-09" db="UniProtKB">
        <authorList>
            <consortium name="Ensembl"/>
        </authorList>
    </citation>
    <scope>IDENTIFICATION</scope>
</reference>
<dbReference type="Pfam" id="PF12937">
    <property type="entry name" value="F-box-like"/>
    <property type="match status" value="1"/>
</dbReference>
<dbReference type="OrthoDB" id="3219396at2759"/>
<dbReference type="InterPro" id="IPR001810">
    <property type="entry name" value="F-box_dom"/>
</dbReference>
<name>A0A8C5A6S5_GADMO</name>
<proteinExistence type="predicted"/>
<reference evidence="2" key="1">
    <citation type="submission" date="2025-08" db="UniProtKB">
        <authorList>
            <consortium name="Ensembl"/>
        </authorList>
    </citation>
    <scope>IDENTIFICATION</scope>
</reference>